<feature type="compositionally biased region" description="Basic and acidic residues" evidence="1">
    <location>
        <begin position="68"/>
        <end position="79"/>
    </location>
</feature>
<gene>
    <name evidence="3" type="primary">pkn1_1</name>
    <name evidence="3" type="ORF">V7x_01440</name>
</gene>
<organism evidence="3 4">
    <name type="scientific">Crateriforma conspicua</name>
    <dbReference type="NCBI Taxonomy" id="2527996"/>
    <lineage>
        <taxon>Bacteria</taxon>
        <taxon>Pseudomonadati</taxon>
        <taxon>Planctomycetota</taxon>
        <taxon>Planctomycetia</taxon>
        <taxon>Planctomycetales</taxon>
        <taxon>Planctomycetaceae</taxon>
        <taxon>Crateriforma</taxon>
    </lineage>
</organism>
<dbReference type="PANTHER" id="PTHR23150:SF19">
    <property type="entry name" value="FORMYLGLYCINE-GENERATING ENZYME"/>
    <property type="match status" value="1"/>
</dbReference>
<dbReference type="AlphaFoldDB" id="A0A5C6FSZ8"/>
<dbReference type="InterPro" id="IPR016187">
    <property type="entry name" value="CTDL_fold"/>
</dbReference>
<feature type="domain" description="Sulfatase-modifying factor enzyme-like" evidence="2">
    <location>
        <begin position="51"/>
        <end position="293"/>
    </location>
</feature>
<evidence type="ECO:0000259" key="2">
    <source>
        <dbReference type="Pfam" id="PF03781"/>
    </source>
</evidence>
<comment type="caution">
    <text evidence="3">The sequence shown here is derived from an EMBL/GenBank/DDBJ whole genome shotgun (WGS) entry which is preliminary data.</text>
</comment>
<sequence length="342" mass="39132">MSRSLGALVLLVMTTHARGEEKKERFDPHVDDESAMKPYSESLEYTDVTIEMVPIPGGKFLMGSPDSESGRRPDEGPRHEVRLDPFWMGKYEITWEQYEIWSSRLDQLHRELMGQEPNAADLVVDGISKPTEAYTDMSFGMGKGRHPAICMTQHAARTFCRWLSAKTGKYYRLPTEAEWEYAARAGSTTRYCFGDDAERLDQYGWFFDNADDGYREIGRLKPNAWGLHDMHGNVAEWVLDQYDQTAYSRSAPVENPLVIPTRLYPRVVRGGGWDSDPADLRSAARSFSRLEWKAEDPQIPQSIWYFTNAHAVGFRIVRPLVVPAEDQQAAKWERSEPIQTDP</sequence>
<dbReference type="Gene3D" id="3.90.1580.10">
    <property type="entry name" value="paralog of FGE (formylglycine-generating enzyme)"/>
    <property type="match status" value="1"/>
</dbReference>
<dbReference type="PANTHER" id="PTHR23150">
    <property type="entry name" value="SULFATASE MODIFYING FACTOR 1, 2"/>
    <property type="match status" value="1"/>
</dbReference>
<accession>A0A5C6FSZ8</accession>
<dbReference type="InterPro" id="IPR005532">
    <property type="entry name" value="SUMF_dom"/>
</dbReference>
<dbReference type="GO" id="GO:0004674">
    <property type="term" value="F:protein serine/threonine kinase activity"/>
    <property type="evidence" value="ECO:0007669"/>
    <property type="project" value="UniProtKB-EC"/>
</dbReference>
<feature type="region of interest" description="Disordered" evidence="1">
    <location>
        <begin position="59"/>
        <end position="79"/>
    </location>
</feature>
<name>A0A5C6FSZ8_9PLAN</name>
<keyword evidence="3" id="KW-0418">Kinase</keyword>
<dbReference type="Proteomes" id="UP000316476">
    <property type="component" value="Unassembled WGS sequence"/>
</dbReference>
<dbReference type="InterPro" id="IPR042095">
    <property type="entry name" value="SUMF_sf"/>
</dbReference>
<reference evidence="3 4" key="1">
    <citation type="submission" date="2019-02" db="EMBL/GenBank/DDBJ databases">
        <title>Deep-cultivation of Planctomycetes and their phenomic and genomic characterization uncovers novel biology.</title>
        <authorList>
            <person name="Wiegand S."/>
            <person name="Jogler M."/>
            <person name="Boedeker C."/>
            <person name="Pinto D."/>
            <person name="Vollmers J."/>
            <person name="Rivas-Marin E."/>
            <person name="Kohn T."/>
            <person name="Peeters S.H."/>
            <person name="Heuer A."/>
            <person name="Rast P."/>
            <person name="Oberbeckmann S."/>
            <person name="Bunk B."/>
            <person name="Jeske O."/>
            <person name="Meyerdierks A."/>
            <person name="Storesund J.E."/>
            <person name="Kallscheuer N."/>
            <person name="Luecker S."/>
            <person name="Lage O.M."/>
            <person name="Pohl T."/>
            <person name="Merkel B.J."/>
            <person name="Hornburger P."/>
            <person name="Mueller R.-W."/>
            <person name="Bruemmer F."/>
            <person name="Labrenz M."/>
            <person name="Spormann A.M."/>
            <person name="Op Den Camp H."/>
            <person name="Overmann J."/>
            <person name="Amann R."/>
            <person name="Jetten M.S.M."/>
            <person name="Mascher T."/>
            <person name="Medema M.H."/>
            <person name="Devos D.P."/>
            <person name="Kaster A.-K."/>
            <person name="Ovreas L."/>
            <person name="Rohde M."/>
            <person name="Galperin M.Y."/>
            <person name="Jogler C."/>
        </authorList>
    </citation>
    <scope>NUCLEOTIDE SEQUENCE [LARGE SCALE GENOMIC DNA]</scope>
    <source>
        <strain evidence="3 4">V7</strain>
    </source>
</reference>
<dbReference type="Pfam" id="PF03781">
    <property type="entry name" value="FGE-sulfatase"/>
    <property type="match status" value="1"/>
</dbReference>
<dbReference type="GO" id="GO:0120147">
    <property type="term" value="F:formylglycine-generating oxidase activity"/>
    <property type="evidence" value="ECO:0007669"/>
    <property type="project" value="TreeGrafter"/>
</dbReference>
<dbReference type="EC" id="2.7.11.1" evidence="3"/>
<dbReference type="SUPFAM" id="SSF56436">
    <property type="entry name" value="C-type lectin-like"/>
    <property type="match status" value="1"/>
</dbReference>
<evidence type="ECO:0000313" key="3">
    <source>
        <dbReference type="EMBL" id="TWU64600.1"/>
    </source>
</evidence>
<dbReference type="InterPro" id="IPR051043">
    <property type="entry name" value="Sulfatase_Mod_Factor_Kinase"/>
</dbReference>
<protein>
    <submittedName>
        <fullName evidence="3">Serine/threonine-protein kinase pkn1</fullName>
        <ecNumber evidence="3">2.7.11.1</ecNumber>
    </submittedName>
</protein>
<evidence type="ECO:0000256" key="1">
    <source>
        <dbReference type="SAM" id="MobiDB-lite"/>
    </source>
</evidence>
<proteinExistence type="predicted"/>
<evidence type="ECO:0000313" key="4">
    <source>
        <dbReference type="Proteomes" id="UP000316476"/>
    </source>
</evidence>
<dbReference type="EMBL" id="SJPZ01000001">
    <property type="protein sequence ID" value="TWU64600.1"/>
    <property type="molecule type" value="Genomic_DNA"/>
</dbReference>
<keyword evidence="3" id="KW-0808">Transferase</keyword>